<evidence type="ECO:0000259" key="3">
    <source>
        <dbReference type="PROSITE" id="PS50966"/>
    </source>
</evidence>
<name>A0AAD8ZYM1_9TELE</name>
<reference evidence="4" key="1">
    <citation type="submission" date="2023-03" db="EMBL/GenBank/DDBJ databases">
        <title>Electrophorus voltai genome.</title>
        <authorList>
            <person name="Bian C."/>
        </authorList>
    </citation>
    <scope>NUCLEOTIDE SEQUENCE</scope>
    <source>
        <strain evidence="4">CB-2022</strain>
        <tissue evidence="4">Muscle</tissue>
    </source>
</reference>
<protein>
    <recommendedName>
        <fullName evidence="3">SWIM-type domain-containing protein</fullName>
    </recommendedName>
</protein>
<dbReference type="Pfam" id="PF21599">
    <property type="entry name" value="ZSWIM3_N"/>
    <property type="match status" value="1"/>
</dbReference>
<dbReference type="Proteomes" id="UP001239994">
    <property type="component" value="Unassembled WGS sequence"/>
</dbReference>
<organism evidence="4 5">
    <name type="scientific">Electrophorus voltai</name>
    <dbReference type="NCBI Taxonomy" id="2609070"/>
    <lineage>
        <taxon>Eukaryota</taxon>
        <taxon>Metazoa</taxon>
        <taxon>Chordata</taxon>
        <taxon>Craniata</taxon>
        <taxon>Vertebrata</taxon>
        <taxon>Euteleostomi</taxon>
        <taxon>Actinopterygii</taxon>
        <taxon>Neopterygii</taxon>
        <taxon>Teleostei</taxon>
        <taxon>Ostariophysi</taxon>
        <taxon>Gymnotiformes</taxon>
        <taxon>Gymnotoidei</taxon>
        <taxon>Gymnotidae</taxon>
        <taxon>Electrophorus</taxon>
    </lineage>
</organism>
<dbReference type="InterPro" id="IPR007527">
    <property type="entry name" value="Znf_SWIM"/>
</dbReference>
<dbReference type="InterPro" id="IPR048325">
    <property type="entry name" value="ZSWIM3_N"/>
</dbReference>
<keyword evidence="5" id="KW-1185">Reference proteome</keyword>
<evidence type="ECO:0000313" key="5">
    <source>
        <dbReference type="Proteomes" id="UP001239994"/>
    </source>
</evidence>
<dbReference type="PANTHER" id="PTHR31569">
    <property type="entry name" value="SWIM-TYPE DOMAIN-CONTAINING PROTEIN"/>
    <property type="match status" value="1"/>
</dbReference>
<feature type="compositionally biased region" description="Basic and acidic residues" evidence="2">
    <location>
        <begin position="170"/>
        <end position="183"/>
    </location>
</feature>
<dbReference type="EMBL" id="JAROKS010000003">
    <property type="protein sequence ID" value="KAK1805685.1"/>
    <property type="molecule type" value="Genomic_DNA"/>
</dbReference>
<feature type="non-terminal residue" evidence="4">
    <location>
        <position position="668"/>
    </location>
</feature>
<sequence>LSSLRRNMTSGTLRSYRIRVGDEFPTFEEAERAVYNLARAEGSAFWRRDSRTVRAASKRVKTPINPLLRFYQVTWACLKGGRKDRANLHSRIFSNCTAKIRVSASRDGQKLVVVKADLEHNHLPDIPDAHKSRTTAHCDQVTFVVEGSEQQSLFGQEQHGVLKRKRQATRRREQPPSRAEQTEKGPILPEQSVKQVGLSDSPNLNGVGLSPSPTWDYNLDGMLTEIKNDTDNIVEVLVDEGRELSGIYYQDKLMQKHFELFPELLLVDATFTLASLSMTVYVQFAVDGNGESEIVSVFVVNEDAETVSAMLDIFKHYNPAWERTQSILTDRGSTDREVYKCCLPRACIQSCPLHTFLSMEREINPETMKVKLKQRQHCLEHMRKMLYSSSVEEYEENVESFYQTGVKPAISYFNRMWNPVREDWVVGLNESCLFKQGCTEWLAAVHYKLSRIACNFSDLKSFFLELKQLSQTLRLGREKQLVKAMLNTLSLSSSSEPVTAEAKYSKMLTPYAHQLVLKQLLQISNEGVPDVETEGGAAAVLSGCGPIRVTATTCTCPFAALNRLPCRHVFAFRANHGLDLFSEDGVAARWCLKHYCRKLLQEDMEALDPSSTDPKHGFTESLLQRLVRLTAAPSTEVYEERIEILGKLASLWKQGKHASVIELVEVRL</sequence>
<accession>A0AAD8ZYM1</accession>
<dbReference type="Pfam" id="PF21056">
    <property type="entry name" value="ZSWIM1-3_RNaseH-like"/>
    <property type="match status" value="1"/>
</dbReference>
<keyword evidence="1" id="KW-0863">Zinc-finger</keyword>
<keyword evidence="1" id="KW-0862">Zinc</keyword>
<dbReference type="AlphaFoldDB" id="A0AAD8ZYM1"/>
<dbReference type="PROSITE" id="PS50966">
    <property type="entry name" value="ZF_SWIM"/>
    <property type="match status" value="1"/>
</dbReference>
<evidence type="ECO:0000256" key="2">
    <source>
        <dbReference type="SAM" id="MobiDB-lite"/>
    </source>
</evidence>
<gene>
    <name evidence="4" type="ORF">P4O66_019243</name>
</gene>
<dbReference type="PANTHER" id="PTHR31569:SF4">
    <property type="entry name" value="SWIM-TYPE DOMAIN-CONTAINING PROTEIN"/>
    <property type="match status" value="1"/>
</dbReference>
<dbReference type="GO" id="GO:0008270">
    <property type="term" value="F:zinc ion binding"/>
    <property type="evidence" value="ECO:0007669"/>
    <property type="project" value="UniProtKB-KW"/>
</dbReference>
<feature type="region of interest" description="Disordered" evidence="2">
    <location>
        <begin position="155"/>
        <end position="190"/>
    </location>
</feature>
<dbReference type="Pfam" id="PF04434">
    <property type="entry name" value="SWIM"/>
    <property type="match status" value="1"/>
</dbReference>
<evidence type="ECO:0000256" key="1">
    <source>
        <dbReference type="PROSITE-ProRule" id="PRU00325"/>
    </source>
</evidence>
<evidence type="ECO:0000313" key="4">
    <source>
        <dbReference type="EMBL" id="KAK1805685.1"/>
    </source>
</evidence>
<proteinExistence type="predicted"/>
<dbReference type="InterPro" id="IPR052579">
    <property type="entry name" value="Zinc_finger_SWIM"/>
</dbReference>
<feature type="domain" description="SWIM-type" evidence="3">
    <location>
        <begin position="545"/>
        <end position="577"/>
    </location>
</feature>
<keyword evidence="1" id="KW-0479">Metal-binding</keyword>
<comment type="caution">
    <text evidence="4">The sequence shown here is derived from an EMBL/GenBank/DDBJ whole genome shotgun (WGS) entry which is preliminary data.</text>
</comment>
<dbReference type="InterPro" id="IPR048324">
    <property type="entry name" value="ZSWIM1-3_RNaseH-like"/>
</dbReference>